<dbReference type="AlphaFoldDB" id="A0A822Z732"/>
<dbReference type="PANTHER" id="PTHR11994">
    <property type="entry name" value="60S RIBOSOMAL PROTEIN L11-RELATED"/>
    <property type="match status" value="1"/>
</dbReference>
<evidence type="ECO:0000256" key="2">
    <source>
        <dbReference type="ARBA" id="ARBA00022980"/>
    </source>
</evidence>
<keyword evidence="2" id="KW-0689">Ribosomal protein</keyword>
<keyword evidence="5" id="KW-1185">Reference proteome</keyword>
<evidence type="ECO:0000313" key="4">
    <source>
        <dbReference type="EMBL" id="DAD39209.1"/>
    </source>
</evidence>
<sequence>MISEKKLSNLVREIQVQKLVLSISWVKVLEQMSRQTPVFSKARYIVQSFGIRRNER</sequence>
<dbReference type="InterPro" id="IPR002132">
    <property type="entry name" value="Ribosomal_uL5"/>
</dbReference>
<name>A0A822Z732_NELNU</name>
<evidence type="ECO:0000256" key="1">
    <source>
        <dbReference type="ARBA" id="ARBA00008553"/>
    </source>
</evidence>
<proteinExistence type="inferred from homology"/>
<dbReference type="Proteomes" id="UP000607653">
    <property type="component" value="Unassembled WGS sequence"/>
</dbReference>
<evidence type="ECO:0000313" key="5">
    <source>
        <dbReference type="Proteomes" id="UP000607653"/>
    </source>
</evidence>
<comment type="caution">
    <text evidence="4">The sequence shown here is derived from an EMBL/GenBank/DDBJ whole genome shotgun (WGS) entry which is preliminary data.</text>
</comment>
<dbReference type="GO" id="GO:0006412">
    <property type="term" value="P:translation"/>
    <property type="evidence" value="ECO:0007669"/>
    <property type="project" value="InterPro"/>
</dbReference>
<reference evidence="4 5" key="1">
    <citation type="journal article" date="2020" name="Mol. Biol. Evol.">
        <title>Distinct Expression and Methylation Patterns for Genes with Different Fates following a Single Whole-Genome Duplication in Flowering Plants.</title>
        <authorList>
            <person name="Shi T."/>
            <person name="Rahmani R.S."/>
            <person name="Gugger P.F."/>
            <person name="Wang M."/>
            <person name="Li H."/>
            <person name="Zhang Y."/>
            <person name="Li Z."/>
            <person name="Wang Q."/>
            <person name="Van de Peer Y."/>
            <person name="Marchal K."/>
            <person name="Chen J."/>
        </authorList>
    </citation>
    <scope>NUCLEOTIDE SEQUENCE [LARGE SCALE GENOMIC DNA]</scope>
    <source>
        <tissue evidence="4">Leaf</tissue>
    </source>
</reference>
<dbReference type="InterPro" id="IPR022803">
    <property type="entry name" value="Ribosomal_uL5_dom_sf"/>
</dbReference>
<evidence type="ECO:0000256" key="3">
    <source>
        <dbReference type="ARBA" id="ARBA00023274"/>
    </source>
</evidence>
<accession>A0A822Z732</accession>
<dbReference type="GO" id="GO:0003735">
    <property type="term" value="F:structural constituent of ribosome"/>
    <property type="evidence" value="ECO:0007669"/>
    <property type="project" value="InterPro"/>
</dbReference>
<dbReference type="Gene3D" id="3.30.1440.10">
    <property type="match status" value="1"/>
</dbReference>
<gene>
    <name evidence="4" type="ORF">HUJ06_013532</name>
</gene>
<keyword evidence="3" id="KW-0687">Ribonucleoprotein</keyword>
<dbReference type="SUPFAM" id="SSF55282">
    <property type="entry name" value="RL5-like"/>
    <property type="match status" value="1"/>
</dbReference>
<organism evidence="4 5">
    <name type="scientific">Nelumbo nucifera</name>
    <name type="common">Sacred lotus</name>
    <dbReference type="NCBI Taxonomy" id="4432"/>
    <lineage>
        <taxon>Eukaryota</taxon>
        <taxon>Viridiplantae</taxon>
        <taxon>Streptophyta</taxon>
        <taxon>Embryophyta</taxon>
        <taxon>Tracheophyta</taxon>
        <taxon>Spermatophyta</taxon>
        <taxon>Magnoliopsida</taxon>
        <taxon>Proteales</taxon>
        <taxon>Nelumbonaceae</taxon>
        <taxon>Nelumbo</taxon>
    </lineage>
</organism>
<dbReference type="EMBL" id="DUZY01000005">
    <property type="protein sequence ID" value="DAD39209.1"/>
    <property type="molecule type" value="Genomic_DNA"/>
</dbReference>
<comment type="similarity">
    <text evidence="1">Belongs to the universal ribosomal protein uL5 family.</text>
</comment>
<dbReference type="GO" id="GO:1990904">
    <property type="term" value="C:ribonucleoprotein complex"/>
    <property type="evidence" value="ECO:0007669"/>
    <property type="project" value="UniProtKB-KW"/>
</dbReference>
<protein>
    <submittedName>
        <fullName evidence="4">Uncharacterized protein</fullName>
    </submittedName>
</protein>
<dbReference type="GO" id="GO:0005840">
    <property type="term" value="C:ribosome"/>
    <property type="evidence" value="ECO:0007669"/>
    <property type="project" value="UniProtKB-KW"/>
</dbReference>